<reference evidence="6 7" key="1">
    <citation type="submission" date="2019-07" db="EMBL/GenBank/DDBJ databases">
        <authorList>
            <person name="Duangmal K."/>
            <person name="Teo W.F.A."/>
        </authorList>
    </citation>
    <scope>NUCLEOTIDE SEQUENCE [LARGE SCALE GENOMIC DNA]</scope>
    <source>
        <strain evidence="6 7">TBRC 6029</strain>
    </source>
</reference>
<dbReference type="AlphaFoldDB" id="A0A558B421"/>
<keyword evidence="2" id="KW-0238">DNA-binding</keyword>
<dbReference type="SMART" id="SM00345">
    <property type="entry name" value="HTH_GNTR"/>
    <property type="match status" value="1"/>
</dbReference>
<keyword evidence="3" id="KW-0804">Transcription</keyword>
<protein>
    <submittedName>
        <fullName evidence="6">Winged helix-turn-helix transcriptional regulator</fullName>
    </submittedName>
</protein>
<dbReference type="Gene3D" id="1.10.10.10">
    <property type="entry name" value="Winged helix-like DNA-binding domain superfamily/Winged helix DNA-binding domain"/>
    <property type="match status" value="1"/>
</dbReference>
<evidence type="ECO:0000256" key="3">
    <source>
        <dbReference type="ARBA" id="ARBA00023163"/>
    </source>
</evidence>
<sequence>MTVPYRLPSNLGYVYSKVADHIEQRIHSGELTPRAPLPSERRLAEQYGVSLGTARRATQILRDRGLVTTIPALGTFVSEAPSPASDDGQPASYSDGG</sequence>
<dbReference type="PANTHER" id="PTHR44846:SF17">
    <property type="entry name" value="GNTR-FAMILY TRANSCRIPTIONAL REGULATOR"/>
    <property type="match status" value="1"/>
</dbReference>
<reference evidence="6 7" key="2">
    <citation type="submission" date="2019-08" db="EMBL/GenBank/DDBJ databases">
        <title>Amycolatopsis acidicola sp. nov., isolated from peat swamp forest soil.</title>
        <authorList>
            <person name="Srisuk N."/>
        </authorList>
    </citation>
    <scope>NUCLEOTIDE SEQUENCE [LARGE SCALE GENOMIC DNA]</scope>
    <source>
        <strain evidence="6 7">TBRC 6029</strain>
    </source>
</reference>
<dbReference type="GO" id="GO:0003677">
    <property type="term" value="F:DNA binding"/>
    <property type="evidence" value="ECO:0007669"/>
    <property type="project" value="UniProtKB-KW"/>
</dbReference>
<dbReference type="InterPro" id="IPR036388">
    <property type="entry name" value="WH-like_DNA-bd_sf"/>
</dbReference>
<dbReference type="Proteomes" id="UP000320011">
    <property type="component" value="Unassembled WGS sequence"/>
</dbReference>
<evidence type="ECO:0000256" key="1">
    <source>
        <dbReference type="ARBA" id="ARBA00023015"/>
    </source>
</evidence>
<feature type="domain" description="HTH gntR-type" evidence="5">
    <location>
        <begin position="12"/>
        <end position="80"/>
    </location>
</feature>
<comment type="caution">
    <text evidence="6">The sequence shown here is derived from an EMBL/GenBank/DDBJ whole genome shotgun (WGS) entry which is preliminary data.</text>
</comment>
<evidence type="ECO:0000259" key="5">
    <source>
        <dbReference type="PROSITE" id="PS50949"/>
    </source>
</evidence>
<dbReference type="PANTHER" id="PTHR44846">
    <property type="entry name" value="MANNOSYL-D-GLYCERATE TRANSPORT/METABOLISM SYSTEM REPRESSOR MNGR-RELATED"/>
    <property type="match status" value="1"/>
</dbReference>
<evidence type="ECO:0000256" key="2">
    <source>
        <dbReference type="ARBA" id="ARBA00023125"/>
    </source>
</evidence>
<proteinExistence type="predicted"/>
<dbReference type="SUPFAM" id="SSF46785">
    <property type="entry name" value="Winged helix' DNA-binding domain"/>
    <property type="match status" value="1"/>
</dbReference>
<dbReference type="InterPro" id="IPR050679">
    <property type="entry name" value="Bact_HTH_transcr_reg"/>
</dbReference>
<keyword evidence="1" id="KW-0805">Transcription regulation</keyword>
<keyword evidence="7" id="KW-1185">Reference proteome</keyword>
<dbReference type="GO" id="GO:0045892">
    <property type="term" value="P:negative regulation of DNA-templated transcription"/>
    <property type="evidence" value="ECO:0007669"/>
    <property type="project" value="TreeGrafter"/>
</dbReference>
<dbReference type="InterPro" id="IPR000524">
    <property type="entry name" value="Tscrpt_reg_HTH_GntR"/>
</dbReference>
<evidence type="ECO:0000313" key="6">
    <source>
        <dbReference type="EMBL" id="TVT31262.1"/>
    </source>
</evidence>
<dbReference type="CDD" id="cd07377">
    <property type="entry name" value="WHTH_GntR"/>
    <property type="match status" value="1"/>
</dbReference>
<dbReference type="InterPro" id="IPR036390">
    <property type="entry name" value="WH_DNA-bd_sf"/>
</dbReference>
<organism evidence="6 7">
    <name type="scientific">Amycolatopsis rhizosphaerae</name>
    <dbReference type="NCBI Taxonomy" id="2053003"/>
    <lineage>
        <taxon>Bacteria</taxon>
        <taxon>Bacillati</taxon>
        <taxon>Actinomycetota</taxon>
        <taxon>Actinomycetes</taxon>
        <taxon>Pseudonocardiales</taxon>
        <taxon>Pseudonocardiaceae</taxon>
        <taxon>Amycolatopsis</taxon>
    </lineage>
</organism>
<evidence type="ECO:0000256" key="4">
    <source>
        <dbReference type="SAM" id="MobiDB-lite"/>
    </source>
</evidence>
<dbReference type="Pfam" id="PF00392">
    <property type="entry name" value="GntR"/>
    <property type="match status" value="1"/>
</dbReference>
<feature type="region of interest" description="Disordered" evidence="4">
    <location>
        <begin position="77"/>
        <end position="97"/>
    </location>
</feature>
<dbReference type="GO" id="GO:0003700">
    <property type="term" value="F:DNA-binding transcription factor activity"/>
    <property type="evidence" value="ECO:0007669"/>
    <property type="project" value="InterPro"/>
</dbReference>
<name>A0A558B421_9PSEU</name>
<gene>
    <name evidence="6" type="ORF">FNH05_28470</name>
</gene>
<evidence type="ECO:0000313" key="7">
    <source>
        <dbReference type="Proteomes" id="UP000320011"/>
    </source>
</evidence>
<accession>A0A558B421</accession>
<dbReference type="PROSITE" id="PS50949">
    <property type="entry name" value="HTH_GNTR"/>
    <property type="match status" value="1"/>
</dbReference>
<dbReference type="PRINTS" id="PR00035">
    <property type="entry name" value="HTHGNTR"/>
</dbReference>
<dbReference type="OrthoDB" id="7363114at2"/>
<dbReference type="EMBL" id="VJWX01000394">
    <property type="protein sequence ID" value="TVT31262.1"/>
    <property type="molecule type" value="Genomic_DNA"/>
</dbReference>